<protein>
    <submittedName>
        <fullName evidence="1">Uncharacterized protein</fullName>
    </submittedName>
</protein>
<dbReference type="Proteomes" id="UP001162501">
    <property type="component" value="Chromosome 24"/>
</dbReference>
<organism evidence="1 2">
    <name type="scientific">Rangifer tarandus platyrhynchus</name>
    <name type="common">Svalbard reindeer</name>
    <dbReference type="NCBI Taxonomy" id="3082113"/>
    <lineage>
        <taxon>Eukaryota</taxon>
        <taxon>Metazoa</taxon>
        <taxon>Chordata</taxon>
        <taxon>Craniata</taxon>
        <taxon>Vertebrata</taxon>
        <taxon>Euteleostomi</taxon>
        <taxon>Mammalia</taxon>
        <taxon>Eutheria</taxon>
        <taxon>Laurasiatheria</taxon>
        <taxon>Artiodactyla</taxon>
        <taxon>Ruminantia</taxon>
        <taxon>Pecora</taxon>
        <taxon>Cervidae</taxon>
        <taxon>Odocoileinae</taxon>
        <taxon>Rangifer</taxon>
    </lineage>
</organism>
<gene>
    <name evidence="1" type="ORF">MRATA1EN22A_LOCUS13858</name>
</gene>
<name>A0AC59Z480_RANTA</name>
<sequence>MWRRAQPGPAPTGPNRSGYCSFCCVFYNNLEQHISSDHHRSLITQKRQRMGAASLMERFLQDVLQHHSCDYQESRSVQNERLHMTTVSPSEVVPNDDFSPEIKTEDAAGVREEISTKASEPVEKFYSRPQGYIHSVSDRPSVIQKLEKGQQHPLEFIHKVGSSMKEFNPVGLGHSTNNRQSVICSSAISNALVSCLPESSHERPVTADTPTGLSLGVHLDSVNKCDPNKVDRYLKQLDKGSRNPMLPSHPETSSVPYQKPEELNRKSLRINSDKLTLQEDVNSQTEALSTGFKVHEFAGTENSLKLESLSKFAVSPVVNLNKTDMPSNKGIFEDDILKHHEKFFPNMDHNQEGKHLVFNKSAFLEQKISLKHTDLGSMICEPCGSGVNFQCDPSLQSGSDRPQEAINKISLFKKISFDLRETNHNNSHSDSVPMVDSIRNLEKAKEVIEDDLHELLPEDLPPVPPSFAGKTWSQIMKEDDVQMSALVKEFKEGHLYCYFVSDSEMRKIKKNFLNEEKKMACTDLNQDTTSIQVLSDCDGNVGGISDIDDFSVAFDKPNHYPSTERNHEQTRREASQGQATKVSHGTQTSLTSHPGTKRRISGQEKDSPVRKRLLLQDDRKTREKVKENEFPESGISVLKPLQANTLIYILSSNIKLKKGESNSFSKRKHCSRNNWNINIQYKFNQSSFNCYNPLNKQIVIDPSLNIEVPGSDRNNCVEMHVSHLNSNAEDNDPYVQSSASVPFVTVSVGHELKSQEASESSVFPEKSRIFSSSEISKESNFQSTFSSRDVAKTSSKSFRKKFLKSKSKNQRRKVTANNKPDFPKKGCRSVIPQQNNRIASEKRSIWIQSKLSDIIKKYIPKYSVFLRHKYQCRSTFVRMHVKKKKPDVSRLKKAKKPANMLSNSSVLSAGAEEQSRAIASSSPKQPVQTSSSVARSKKNGNKKHPRRQQRKPYRPIRTYHLRSLFSAPYWSETAGKKLGVLADENNTLQQNNSSNSSSSNAMQKEITLPSRLVYYINQDSESPYHVLDTKARHQQKHNKAVHLAQASFQIEAFGSKFILDLTLNNGLLSSDYVEIHYENGKPQYSKGGEHCYYHGNIRGVKDSRVALSTCNGLHGMFEDHTFVYMIEPLDLVHNEKSAGRPHVIQKILAGQYSKQMKNLSMESSDQWPFLSELQWFKRRRKRAPSRGVFEEMKYLELMIVNDHKTYKKCRSSLAHANNFAKSVVNLVDSIYKEQLNTRVVLVAVETWTERDHIDITTNLVQMLHEFSKYRQRIRQHADAVHLISRVTFHYKRSSLSYFGGVCSHTRGVGVNEYGLPMAVAQVLSQSLAQNLGIQWEPSSRKPKCDCTESWGGCIMEETGVSHSRKFSKCSILEYRDFLLRGGGACLFNRPTKLFEPTECGNGYVEAGEECDCGIHVECYGLCCKKCSLSNGAHCSDGPCCNSTSCLFQPRGYECRDAVNGCDITEYCTGDSGQCPPNLHKQDGYACNQNQGRCYNGECKTRDNQCQYIWGTKASGSDKFCYEKLNTEGTEKGNCGKDGDRWIQCSKHDVFCGFLLCTNLTRAPRIGQLQGEIIPTSFYHQGRVIDCSGAHVVLDDDTDVGYVEDGTPCGPSMMCLDRKCLQIQALNMSSCPLDSKGKVCSGHGVCSNEATCICDFTWAGTDCSIRDPVRNLHPPKDEGPKGPSATNLIIGSIAGAILVAAIVLGGTGWGFKNVKKRRFDPTQQGPI</sequence>
<reference evidence="1" key="1">
    <citation type="submission" date="2023-05" db="EMBL/GenBank/DDBJ databases">
        <authorList>
            <consortium name="ELIXIR-Norway"/>
        </authorList>
    </citation>
    <scope>NUCLEOTIDE SEQUENCE</scope>
</reference>
<accession>A0AC59Z480</accession>
<proteinExistence type="predicted"/>
<reference evidence="1" key="2">
    <citation type="submission" date="2025-03" db="EMBL/GenBank/DDBJ databases">
        <authorList>
            <consortium name="ELIXIR-Norway"/>
            <consortium name="Elixir Norway"/>
        </authorList>
    </citation>
    <scope>NUCLEOTIDE SEQUENCE</scope>
</reference>
<dbReference type="EMBL" id="OX596108">
    <property type="protein sequence ID" value="CAN0220847.1"/>
    <property type="molecule type" value="Genomic_DNA"/>
</dbReference>
<evidence type="ECO:0000313" key="1">
    <source>
        <dbReference type="EMBL" id="CAN0220847.1"/>
    </source>
</evidence>
<evidence type="ECO:0000313" key="2">
    <source>
        <dbReference type="Proteomes" id="UP001162501"/>
    </source>
</evidence>